<dbReference type="EMBL" id="WJQU01000001">
    <property type="protein sequence ID" value="KAJ6646365.1"/>
    <property type="molecule type" value="Genomic_DNA"/>
</dbReference>
<evidence type="ECO:0000259" key="8">
    <source>
        <dbReference type="Pfam" id="PF04095"/>
    </source>
</evidence>
<dbReference type="CDD" id="cd01570">
    <property type="entry name" value="NAPRTase_A"/>
    <property type="match status" value="1"/>
</dbReference>
<dbReference type="FunFam" id="3.20.20.70:FF:000173">
    <property type="entry name" value="Nicotinate phosphoribosyltransferase"/>
    <property type="match status" value="1"/>
</dbReference>
<dbReference type="OrthoDB" id="193380at2759"/>
<evidence type="ECO:0000256" key="3">
    <source>
        <dbReference type="ARBA" id="ARBA00013236"/>
    </source>
</evidence>
<reference evidence="11" key="1">
    <citation type="submission" date="2022-07" db="EMBL/GenBank/DDBJ databases">
        <authorList>
            <person name="Trinca V."/>
            <person name="Uliana J.V.C."/>
            <person name="Torres T.T."/>
            <person name="Ward R.J."/>
            <person name="Monesi N."/>
        </authorList>
    </citation>
    <scope>NUCLEOTIDE SEQUENCE</scope>
    <source>
        <strain evidence="11">HSMRA1968</strain>
        <tissue evidence="11">Whole embryos</tissue>
    </source>
</reference>
<feature type="domain" description="Nicotinate/nicotinamide phosphoribosyltransferase" evidence="8">
    <location>
        <begin position="410"/>
        <end position="530"/>
    </location>
</feature>
<dbReference type="SUPFAM" id="SSF51690">
    <property type="entry name" value="Nicotinate/Quinolinate PRTase C-terminal domain-like"/>
    <property type="match status" value="2"/>
</dbReference>
<evidence type="ECO:0000256" key="5">
    <source>
        <dbReference type="ARBA" id="ARBA00022598"/>
    </source>
</evidence>
<dbReference type="SUPFAM" id="SSF54675">
    <property type="entry name" value="Nicotinate/Quinolinate PRTase N-terminal domain-like"/>
    <property type="match status" value="1"/>
</dbReference>
<dbReference type="GO" id="GO:0004516">
    <property type="term" value="F:nicotinate phosphoribosyltransferase activity"/>
    <property type="evidence" value="ECO:0007669"/>
    <property type="project" value="UniProtKB-EC"/>
</dbReference>
<dbReference type="InterPro" id="IPR040727">
    <property type="entry name" value="NAPRTase_N"/>
</dbReference>
<comment type="caution">
    <text evidence="11">The sequence shown here is derived from an EMBL/GenBank/DDBJ whole genome shotgun (WGS) entry which is preliminary data.</text>
</comment>
<evidence type="ECO:0000256" key="6">
    <source>
        <dbReference type="ARBA" id="ARBA00022642"/>
    </source>
</evidence>
<sequence length="658" mass="73593">MAYAYWKSGKTEDSSVFDLYFRKNPFDGEFTIFAGLDECLKFIENFRYSDDDIEYLKQTLPEGIEDAFFDYLSQLTAKQVTLHAIEEGSVVFPRVPIIKVEGPLVIVQLLETTLLTLVNYASLMATNAARYRMVAGKNIKLLEFGLRRAQGPDGGLSASKYSYVGGFDGTSNVLAGKLFNIPVKGTHAHAYITSFSGFSELKTRNIKHKHTGAQRDLLELAIGHRNALSQTMEISTEESSEGELAAMVSFAIAFPDGFMALVDTYDVKSSVTSKTISTTNSTINIGVDSSQHINVKSVTTDELINANGLNLPIKKSKIDENSNNDNAANDQNAFTNCTMKVDEDCSCNKVDQDHDDVNNMDDGTVHNCQCNKMLSTYTKLLRNVGKSFRSGLLNFCAVALALNDQGYRALGIRIDSGDLAYLSCLARETFEKVAARFKVPWFNTLTIVASNDINEETILSLNEQGHKIDCFGIGTHLGEFNDKLKKEEKKFTKLIAVTCQRQPALGCVYKLVEINGQARIKLSQDVEKVTMPGNKNAYRLYSNDGHALIDLLQKDLEDAPKVFHKVLCRHPFQESKRAYVTPSRVEPLYKVYWKEGRLTQPIATLEQTRNKVQRSLEMLRSDHKRNLNPTPYKVAVSDDLYSFIHDLWLQNAPIGELS</sequence>
<comment type="similarity">
    <text evidence="2">Belongs to the NAPRTase family.</text>
</comment>
<dbReference type="InterPro" id="IPR013785">
    <property type="entry name" value="Aldolase_TIM"/>
</dbReference>
<feature type="domain" description="Nicotinate phosphoribosyltransferase N-terminal" evidence="9">
    <location>
        <begin position="1"/>
        <end position="119"/>
    </location>
</feature>
<keyword evidence="4" id="KW-0597">Phosphoprotein</keyword>
<dbReference type="GO" id="GO:0016757">
    <property type="term" value="F:glycosyltransferase activity"/>
    <property type="evidence" value="ECO:0007669"/>
    <property type="project" value="UniProtKB-KW"/>
</dbReference>
<dbReference type="AlphaFoldDB" id="A0A9Q0N9S8"/>
<evidence type="ECO:0000256" key="2">
    <source>
        <dbReference type="ARBA" id="ARBA00010897"/>
    </source>
</evidence>
<dbReference type="GO" id="GO:0034355">
    <property type="term" value="P:NAD+ biosynthetic process via the salvage pathway"/>
    <property type="evidence" value="ECO:0007669"/>
    <property type="project" value="TreeGrafter"/>
</dbReference>
<dbReference type="Pfam" id="PF17956">
    <property type="entry name" value="NAPRTase_C"/>
    <property type="match status" value="1"/>
</dbReference>
<keyword evidence="5" id="KW-0436">Ligase</keyword>
<comment type="pathway">
    <text evidence="1">Cofactor biosynthesis; NAD(+) biosynthesis; nicotinate D-ribonucleotide from nicotinate: step 1/1.</text>
</comment>
<accession>A0A9Q0N9S8</accession>
<evidence type="ECO:0000256" key="1">
    <source>
        <dbReference type="ARBA" id="ARBA00004952"/>
    </source>
</evidence>
<name>A0A9Q0N9S8_9DIPT</name>
<dbReference type="GO" id="GO:0005829">
    <property type="term" value="C:cytosol"/>
    <property type="evidence" value="ECO:0007669"/>
    <property type="project" value="TreeGrafter"/>
</dbReference>
<comment type="catalytic activity">
    <reaction evidence="7">
        <text>5-phospho-alpha-D-ribose 1-diphosphate + nicotinate + ATP + H2O = nicotinate beta-D-ribonucleotide + ADP + phosphate + diphosphate</text>
        <dbReference type="Rhea" id="RHEA:36163"/>
        <dbReference type="ChEBI" id="CHEBI:15377"/>
        <dbReference type="ChEBI" id="CHEBI:30616"/>
        <dbReference type="ChEBI" id="CHEBI:32544"/>
        <dbReference type="ChEBI" id="CHEBI:33019"/>
        <dbReference type="ChEBI" id="CHEBI:43474"/>
        <dbReference type="ChEBI" id="CHEBI:57502"/>
        <dbReference type="ChEBI" id="CHEBI:58017"/>
        <dbReference type="ChEBI" id="CHEBI:456216"/>
        <dbReference type="EC" id="6.3.4.21"/>
    </reaction>
</comment>
<dbReference type="FunFam" id="3.20.140.10:FF:000002">
    <property type="entry name" value="Nicotinate phosphoribosyltransferase"/>
    <property type="match status" value="1"/>
</dbReference>
<proteinExistence type="inferred from homology"/>
<evidence type="ECO:0000256" key="7">
    <source>
        <dbReference type="ARBA" id="ARBA00048668"/>
    </source>
</evidence>
<evidence type="ECO:0000259" key="9">
    <source>
        <dbReference type="Pfam" id="PF17767"/>
    </source>
</evidence>
<keyword evidence="11" id="KW-0328">Glycosyltransferase</keyword>
<dbReference type="InterPro" id="IPR041525">
    <property type="entry name" value="N/Namide_PRibTrfase"/>
</dbReference>
<dbReference type="Gene3D" id="3.20.20.70">
    <property type="entry name" value="Aldolase class I"/>
    <property type="match status" value="3"/>
</dbReference>
<keyword evidence="11" id="KW-0808">Transferase</keyword>
<dbReference type="Gene3D" id="3.20.140.10">
    <property type="entry name" value="nicotinate phosphoribosyltransferase"/>
    <property type="match status" value="2"/>
</dbReference>
<dbReference type="EC" id="6.3.4.21" evidence="3"/>
<gene>
    <name evidence="11" type="primary">Naprt</name>
    <name evidence="11" type="ORF">Bhyg_01576</name>
</gene>
<feature type="domain" description="Nicotinate phosphoribosyltransferase C-terminal" evidence="10">
    <location>
        <begin position="534"/>
        <end position="643"/>
    </location>
</feature>
<evidence type="ECO:0000313" key="11">
    <source>
        <dbReference type="EMBL" id="KAJ6646365.1"/>
    </source>
</evidence>
<evidence type="ECO:0000259" key="10">
    <source>
        <dbReference type="Pfam" id="PF17956"/>
    </source>
</evidence>
<keyword evidence="6" id="KW-0662">Pyridine nucleotide biosynthesis</keyword>
<dbReference type="PANTHER" id="PTHR11098">
    <property type="entry name" value="NICOTINATE PHOSPHORIBOSYLTRANSFERASE"/>
    <property type="match status" value="1"/>
</dbReference>
<dbReference type="Pfam" id="PF17767">
    <property type="entry name" value="NAPRTase_N"/>
    <property type="match status" value="1"/>
</dbReference>
<dbReference type="InterPro" id="IPR036068">
    <property type="entry name" value="Nicotinate_pribotase-like_C"/>
</dbReference>
<dbReference type="Pfam" id="PF04095">
    <property type="entry name" value="NAPRTase"/>
    <property type="match status" value="1"/>
</dbReference>
<protein>
    <recommendedName>
        <fullName evidence="3">nicotinate phosphoribosyltransferase</fullName>
        <ecNumber evidence="3">6.3.4.21</ecNumber>
    </recommendedName>
</protein>
<evidence type="ECO:0000313" key="12">
    <source>
        <dbReference type="Proteomes" id="UP001151699"/>
    </source>
</evidence>
<evidence type="ECO:0000256" key="4">
    <source>
        <dbReference type="ARBA" id="ARBA00022553"/>
    </source>
</evidence>
<dbReference type="FunFam" id="3.20.140.10:FF:000004">
    <property type="entry name" value="Nicotinate phosphoribosyltransferase"/>
    <property type="match status" value="1"/>
</dbReference>
<organism evidence="11 12">
    <name type="scientific">Pseudolycoriella hygida</name>
    <dbReference type="NCBI Taxonomy" id="35572"/>
    <lineage>
        <taxon>Eukaryota</taxon>
        <taxon>Metazoa</taxon>
        <taxon>Ecdysozoa</taxon>
        <taxon>Arthropoda</taxon>
        <taxon>Hexapoda</taxon>
        <taxon>Insecta</taxon>
        <taxon>Pterygota</taxon>
        <taxon>Neoptera</taxon>
        <taxon>Endopterygota</taxon>
        <taxon>Diptera</taxon>
        <taxon>Nematocera</taxon>
        <taxon>Sciaroidea</taxon>
        <taxon>Sciaridae</taxon>
        <taxon>Pseudolycoriella</taxon>
    </lineage>
</organism>
<keyword evidence="12" id="KW-1185">Reference proteome</keyword>
<dbReference type="InterPro" id="IPR007229">
    <property type="entry name" value="Nic_PRibTrfase-Fam"/>
</dbReference>
<dbReference type="PANTHER" id="PTHR11098:SF1">
    <property type="entry name" value="NICOTINATE PHOSPHORIBOSYLTRANSFERASE"/>
    <property type="match status" value="1"/>
</dbReference>
<dbReference type="InterPro" id="IPR041619">
    <property type="entry name" value="NAPRTase_C"/>
</dbReference>
<dbReference type="Proteomes" id="UP001151699">
    <property type="component" value="Chromosome A"/>
</dbReference>